<reference evidence="1 2" key="1">
    <citation type="submission" date="2018-08" db="EMBL/GenBank/DDBJ databases">
        <title>A genome reference for cultivated species of the human gut microbiota.</title>
        <authorList>
            <person name="Zou Y."/>
            <person name="Xue W."/>
            <person name="Luo G."/>
        </authorList>
    </citation>
    <scope>NUCLEOTIDE SEQUENCE [LARGE SCALE GENOMIC DNA]</scope>
    <source>
        <strain evidence="1 2">OM06-11AA</strain>
    </source>
</reference>
<dbReference type="EMBL" id="QSUB01000005">
    <property type="protein sequence ID" value="RGN03804.1"/>
    <property type="molecule type" value="Genomic_DNA"/>
</dbReference>
<sequence length="120" mass="14097">MKNILKKIRGGSDKSRKYPYRATKPDGIYIWVADAIREAKPEDFNVYPEQQTIYLMSVPMETVTQWVLSVTNKNNVVYTLGRYSSEAQAYRMMRLVIKHRLLPEYHAPTLRELMEQQEVA</sequence>
<proteinExistence type="predicted"/>
<evidence type="ECO:0000313" key="1">
    <source>
        <dbReference type="EMBL" id="RGN03804.1"/>
    </source>
</evidence>
<dbReference type="Proteomes" id="UP000261222">
    <property type="component" value="Unassembled WGS sequence"/>
</dbReference>
<dbReference type="AlphaFoldDB" id="A0A3E5A519"/>
<comment type="caution">
    <text evidence="1">The sequence shown here is derived from an EMBL/GenBank/DDBJ whole genome shotgun (WGS) entry which is preliminary data.</text>
</comment>
<dbReference type="RefSeq" id="WP_117739371.1">
    <property type="nucleotide sequence ID" value="NZ_QSUB01000005.1"/>
</dbReference>
<organism evidence="1 2">
    <name type="scientific">Blautia obeum</name>
    <dbReference type="NCBI Taxonomy" id="40520"/>
    <lineage>
        <taxon>Bacteria</taxon>
        <taxon>Bacillati</taxon>
        <taxon>Bacillota</taxon>
        <taxon>Clostridia</taxon>
        <taxon>Lachnospirales</taxon>
        <taxon>Lachnospiraceae</taxon>
        <taxon>Blautia</taxon>
    </lineage>
</organism>
<evidence type="ECO:0000313" key="2">
    <source>
        <dbReference type="Proteomes" id="UP000261222"/>
    </source>
</evidence>
<protein>
    <submittedName>
        <fullName evidence="1">Uncharacterized protein</fullName>
    </submittedName>
</protein>
<accession>A0A3E5A519</accession>
<gene>
    <name evidence="1" type="ORF">DXB81_11695</name>
</gene>
<name>A0A3E5A519_9FIRM</name>